<keyword evidence="6 7" id="KW-0472">Membrane</keyword>
<proteinExistence type="predicted"/>
<feature type="transmembrane region" description="Helical" evidence="7">
    <location>
        <begin position="215"/>
        <end position="238"/>
    </location>
</feature>
<evidence type="ECO:0000256" key="7">
    <source>
        <dbReference type="SAM" id="Phobius"/>
    </source>
</evidence>
<dbReference type="InterPro" id="IPR036259">
    <property type="entry name" value="MFS_trans_sf"/>
</dbReference>
<dbReference type="PANTHER" id="PTHR42718">
    <property type="entry name" value="MAJOR FACILITATOR SUPERFAMILY MULTIDRUG TRANSPORTER MFSC"/>
    <property type="match status" value="1"/>
</dbReference>
<evidence type="ECO:0000256" key="6">
    <source>
        <dbReference type="ARBA" id="ARBA00023136"/>
    </source>
</evidence>
<evidence type="ECO:0000256" key="4">
    <source>
        <dbReference type="ARBA" id="ARBA00022692"/>
    </source>
</evidence>
<evidence type="ECO:0000313" key="9">
    <source>
        <dbReference type="EMBL" id="GHO97669.1"/>
    </source>
</evidence>
<evidence type="ECO:0000259" key="8">
    <source>
        <dbReference type="PROSITE" id="PS50850"/>
    </source>
</evidence>
<dbReference type="SUPFAM" id="SSF103473">
    <property type="entry name" value="MFS general substrate transporter"/>
    <property type="match status" value="1"/>
</dbReference>
<organism evidence="9 10">
    <name type="scientific">Reticulibacter mediterranei</name>
    <dbReference type="NCBI Taxonomy" id="2778369"/>
    <lineage>
        <taxon>Bacteria</taxon>
        <taxon>Bacillati</taxon>
        <taxon>Chloroflexota</taxon>
        <taxon>Ktedonobacteria</taxon>
        <taxon>Ktedonobacterales</taxon>
        <taxon>Reticulibacteraceae</taxon>
        <taxon>Reticulibacter</taxon>
    </lineage>
</organism>
<dbReference type="Gene3D" id="1.20.1250.20">
    <property type="entry name" value="MFS general substrate transporter like domains"/>
    <property type="match status" value="2"/>
</dbReference>
<evidence type="ECO:0000256" key="3">
    <source>
        <dbReference type="ARBA" id="ARBA00022475"/>
    </source>
</evidence>
<feature type="transmembrane region" description="Helical" evidence="7">
    <location>
        <begin position="421"/>
        <end position="444"/>
    </location>
</feature>
<dbReference type="InterPro" id="IPR020846">
    <property type="entry name" value="MFS_dom"/>
</dbReference>
<dbReference type="PROSITE" id="PS50850">
    <property type="entry name" value="MFS"/>
    <property type="match status" value="1"/>
</dbReference>
<feature type="transmembrane region" description="Helical" evidence="7">
    <location>
        <begin position="313"/>
        <end position="332"/>
    </location>
</feature>
<feature type="transmembrane region" description="Helical" evidence="7">
    <location>
        <begin position="64"/>
        <end position="82"/>
    </location>
</feature>
<feature type="transmembrane region" description="Helical" evidence="7">
    <location>
        <begin position="285"/>
        <end position="307"/>
    </location>
</feature>
<feature type="transmembrane region" description="Helical" evidence="7">
    <location>
        <begin position="344"/>
        <end position="364"/>
    </location>
</feature>
<protein>
    <submittedName>
        <fullName evidence="9">MFS transporter</fullName>
    </submittedName>
</protein>
<evidence type="ECO:0000256" key="5">
    <source>
        <dbReference type="ARBA" id="ARBA00022989"/>
    </source>
</evidence>
<feature type="transmembrane region" description="Helical" evidence="7">
    <location>
        <begin position="376"/>
        <end position="400"/>
    </location>
</feature>
<feature type="transmembrane region" description="Helical" evidence="7">
    <location>
        <begin position="152"/>
        <end position="175"/>
    </location>
</feature>
<keyword evidence="10" id="KW-1185">Reference proteome</keyword>
<feature type="transmembrane region" description="Helical" evidence="7">
    <location>
        <begin position="244"/>
        <end position="264"/>
    </location>
</feature>
<keyword evidence="4 7" id="KW-0812">Transmembrane</keyword>
<feature type="transmembrane region" description="Helical" evidence="7">
    <location>
        <begin position="94"/>
        <end position="113"/>
    </location>
</feature>
<evidence type="ECO:0000256" key="1">
    <source>
        <dbReference type="ARBA" id="ARBA00004651"/>
    </source>
</evidence>
<dbReference type="Proteomes" id="UP000597444">
    <property type="component" value="Unassembled WGS sequence"/>
</dbReference>
<dbReference type="CDD" id="cd17321">
    <property type="entry name" value="MFS_MMR_MDR_like"/>
    <property type="match status" value="1"/>
</dbReference>
<accession>A0A8J3ITK7</accession>
<feature type="domain" description="Major facilitator superfamily (MFS) profile" evidence="8">
    <location>
        <begin position="28"/>
        <end position="478"/>
    </location>
</feature>
<comment type="caution">
    <text evidence="9">The sequence shown here is derived from an EMBL/GenBank/DDBJ whole genome shotgun (WGS) entry which is preliminary data.</text>
</comment>
<keyword evidence="5 7" id="KW-1133">Transmembrane helix</keyword>
<gene>
    <name evidence="9" type="ORF">KSF_077170</name>
</gene>
<dbReference type="Pfam" id="PF07690">
    <property type="entry name" value="MFS_1"/>
    <property type="match status" value="1"/>
</dbReference>
<dbReference type="PANTHER" id="PTHR42718:SF46">
    <property type="entry name" value="BLR6921 PROTEIN"/>
    <property type="match status" value="1"/>
</dbReference>
<comment type="subcellular location">
    <subcellularLocation>
        <location evidence="1">Cell membrane</location>
        <topology evidence="1">Multi-pass membrane protein</topology>
    </subcellularLocation>
</comment>
<dbReference type="InterPro" id="IPR011701">
    <property type="entry name" value="MFS"/>
</dbReference>
<dbReference type="EMBL" id="BNJK01000002">
    <property type="protein sequence ID" value="GHO97669.1"/>
    <property type="molecule type" value="Genomic_DNA"/>
</dbReference>
<feature type="transmembrane region" description="Helical" evidence="7">
    <location>
        <begin position="26"/>
        <end position="52"/>
    </location>
</feature>
<name>A0A8J3ITK7_9CHLR</name>
<reference evidence="9" key="1">
    <citation type="submission" date="2020-10" db="EMBL/GenBank/DDBJ databases">
        <title>Taxonomic study of unclassified bacteria belonging to the class Ktedonobacteria.</title>
        <authorList>
            <person name="Yabe S."/>
            <person name="Wang C.M."/>
            <person name="Zheng Y."/>
            <person name="Sakai Y."/>
            <person name="Cavaletti L."/>
            <person name="Monciardini P."/>
            <person name="Donadio S."/>
        </authorList>
    </citation>
    <scope>NUCLEOTIDE SEQUENCE</scope>
    <source>
        <strain evidence="9">ID150040</strain>
    </source>
</reference>
<evidence type="ECO:0000256" key="2">
    <source>
        <dbReference type="ARBA" id="ARBA00022448"/>
    </source>
</evidence>
<evidence type="ECO:0000313" key="10">
    <source>
        <dbReference type="Proteomes" id="UP000597444"/>
    </source>
</evidence>
<keyword evidence="3" id="KW-1003">Cell membrane</keyword>
<keyword evidence="2" id="KW-0813">Transport</keyword>
<feature type="transmembrane region" description="Helical" evidence="7">
    <location>
        <begin position="119"/>
        <end position="140"/>
    </location>
</feature>
<feature type="transmembrane region" description="Helical" evidence="7">
    <location>
        <begin position="456"/>
        <end position="476"/>
    </location>
</feature>
<dbReference type="GO" id="GO:0005886">
    <property type="term" value="C:plasma membrane"/>
    <property type="evidence" value="ECO:0007669"/>
    <property type="project" value="UniProtKB-SubCell"/>
</dbReference>
<dbReference type="GO" id="GO:0022857">
    <property type="term" value="F:transmembrane transporter activity"/>
    <property type="evidence" value="ECO:0007669"/>
    <property type="project" value="InterPro"/>
</dbReference>
<dbReference type="AlphaFoldDB" id="A0A8J3ITK7"/>
<feature type="transmembrane region" description="Helical" evidence="7">
    <location>
        <begin position="181"/>
        <end position="203"/>
    </location>
</feature>
<sequence>MSGNEYTTAIEDRPIDKNTEMAARGWLVLTLLCVAQFMTVFNFQAVTLALPAIQKGLGFSQENLQWVVSVNALAFGGLLIVGGKVADHFGHRRLFLPGMVLFALASLLCGLASSQWLLIVGRALQGIASAIVIPTSMALLTDTFAEGGKRNLALGIWGMVGSVGGTAGVLCGGVLVDHPGWPWIFFLCVPVTLLGVVFAPFILTKQYDQPSARPVDIPGAVTVVGGIVLLVYGLTLMTHASLNILHLAAIFLLALLLLAAFVVIQMRSRYPLIPLSIFRHRTFAGVNLVMLMMSAVANTPLFFFALYMQQVRGYSPLLTGLAFLPTNAALLLGSALGTRLCNRFGFRCATLLGMGVLLLSPLLLSSISVDGSYVATLLPGLIMEGLGLSIVQVSITIAGLQEVHMDERGLASGLLSMESQIGTAIGLALLVTIATMRANALAGLSSVVALVVGFQWAFYAGTVLGVIGLLIAFLGVRE</sequence>
<dbReference type="RefSeq" id="WP_220208451.1">
    <property type="nucleotide sequence ID" value="NZ_BNJK01000002.1"/>
</dbReference>